<dbReference type="EMBL" id="FOLE01000004">
    <property type="protein sequence ID" value="SFC25842.1"/>
    <property type="molecule type" value="Genomic_DNA"/>
</dbReference>
<keyword evidence="3" id="KW-0812">Transmembrane</keyword>
<keyword evidence="3" id="KW-0472">Membrane</keyword>
<evidence type="ECO:0000313" key="7">
    <source>
        <dbReference type="EMBL" id="SFC25842.1"/>
    </source>
</evidence>
<keyword evidence="2" id="KW-0175">Coiled coil</keyword>
<dbReference type="Gene3D" id="1.10.287.470">
    <property type="entry name" value="Helix hairpin bin"/>
    <property type="match status" value="1"/>
</dbReference>
<dbReference type="InterPro" id="IPR058637">
    <property type="entry name" value="YknX-like_C"/>
</dbReference>
<dbReference type="SUPFAM" id="SSF111369">
    <property type="entry name" value="HlyD-like secretion proteins"/>
    <property type="match status" value="1"/>
</dbReference>
<evidence type="ECO:0000259" key="4">
    <source>
        <dbReference type="Pfam" id="PF25917"/>
    </source>
</evidence>
<feature type="coiled-coil region" evidence="2">
    <location>
        <begin position="111"/>
        <end position="138"/>
    </location>
</feature>
<dbReference type="Pfam" id="PF25989">
    <property type="entry name" value="YknX_C"/>
    <property type="match status" value="1"/>
</dbReference>
<keyword evidence="3" id="KW-1133">Transmembrane helix</keyword>
<dbReference type="STRING" id="927664.SAMN05421780_10444"/>
<dbReference type="Proteomes" id="UP000199514">
    <property type="component" value="Unassembled WGS sequence"/>
</dbReference>
<dbReference type="Gene3D" id="2.40.50.100">
    <property type="match status" value="1"/>
</dbReference>
<dbReference type="PANTHER" id="PTHR30469:SF15">
    <property type="entry name" value="HLYD FAMILY OF SECRETION PROTEINS"/>
    <property type="match status" value="1"/>
</dbReference>
<proteinExistence type="inferred from homology"/>
<dbReference type="InterPro" id="IPR058625">
    <property type="entry name" value="MdtA-like_BSH"/>
</dbReference>
<evidence type="ECO:0000256" key="3">
    <source>
        <dbReference type="SAM" id="Phobius"/>
    </source>
</evidence>
<dbReference type="InterPro" id="IPR006143">
    <property type="entry name" value="RND_pump_MFP"/>
</dbReference>
<comment type="similarity">
    <text evidence="1">Belongs to the membrane fusion protein (MFP) (TC 8.A.1) family.</text>
</comment>
<dbReference type="OrthoDB" id="9784685at2"/>
<dbReference type="Pfam" id="PF25917">
    <property type="entry name" value="BSH_RND"/>
    <property type="match status" value="1"/>
</dbReference>
<sequence length="353" mass="37972">MKKVIIIFVGVSVGIGALGWMGYTLAENKKVIDQRSKIVPASAVPVMVVSVGNAIFNEDLSVIGTIVANSEVKIVSETQGRATGVNFKLGDTKGKGVVLVQIDDELKRANLSVAKANLDKAKSDLDRYEELLKTKAATDAQVESYRYSFKSAESQYITARRQLNDTRITMPVAGTVTSKDIELGSMVQVGTVVANIVDVSRLKVKVNVAEADVIKIKEGQKVTVATDVYPGVQFKGTITTINVKGDEAHTYPVEIALDNSTKNPLRAGMFAHVHFDGLTSRSILNIPREALIGSVKDPQVYVIENNKAVLRSVVIGAETETALEVISGLKEGEQVVLSGHINLRDGVAVQVIK</sequence>
<name>A0A1I1HQK7_9BACT</name>
<dbReference type="GO" id="GO:1990281">
    <property type="term" value="C:efflux pump complex"/>
    <property type="evidence" value="ECO:0007669"/>
    <property type="project" value="TreeGrafter"/>
</dbReference>
<gene>
    <name evidence="7" type="ORF">SAMN05421780_10444</name>
</gene>
<dbReference type="RefSeq" id="WP_091510463.1">
    <property type="nucleotide sequence ID" value="NZ_FOLE01000004.1"/>
</dbReference>
<dbReference type="InterPro" id="IPR058636">
    <property type="entry name" value="Beta-barrel_YknX"/>
</dbReference>
<reference evidence="7 8" key="1">
    <citation type="submission" date="2016-10" db="EMBL/GenBank/DDBJ databases">
        <authorList>
            <person name="de Groot N.N."/>
        </authorList>
    </citation>
    <scope>NUCLEOTIDE SEQUENCE [LARGE SCALE GENOMIC DNA]</scope>
    <source>
        <strain evidence="7 8">DSM 6793</strain>
    </source>
</reference>
<evidence type="ECO:0000256" key="1">
    <source>
        <dbReference type="ARBA" id="ARBA00009477"/>
    </source>
</evidence>
<dbReference type="Pfam" id="PF25990">
    <property type="entry name" value="Beta-barrel_YknX"/>
    <property type="match status" value="1"/>
</dbReference>
<feature type="domain" description="Multidrug resistance protein MdtA-like barrel-sandwich hybrid" evidence="4">
    <location>
        <begin position="72"/>
        <end position="198"/>
    </location>
</feature>
<dbReference type="Gene3D" id="2.40.30.170">
    <property type="match status" value="1"/>
</dbReference>
<feature type="transmembrane region" description="Helical" evidence="3">
    <location>
        <begin position="6"/>
        <end position="26"/>
    </location>
</feature>
<dbReference type="NCBIfam" id="TIGR01730">
    <property type="entry name" value="RND_mfp"/>
    <property type="match status" value="1"/>
</dbReference>
<protein>
    <submittedName>
        <fullName evidence="7">RND family efflux transporter, MFP subunit</fullName>
    </submittedName>
</protein>
<accession>A0A1I1HQK7</accession>
<keyword evidence="8" id="KW-1185">Reference proteome</keyword>
<dbReference type="GO" id="GO:0015562">
    <property type="term" value="F:efflux transmembrane transporter activity"/>
    <property type="evidence" value="ECO:0007669"/>
    <property type="project" value="TreeGrafter"/>
</dbReference>
<dbReference type="Gene3D" id="2.40.420.20">
    <property type="match status" value="1"/>
</dbReference>
<dbReference type="AlphaFoldDB" id="A0A1I1HQK7"/>
<evidence type="ECO:0000313" key="8">
    <source>
        <dbReference type="Proteomes" id="UP000199514"/>
    </source>
</evidence>
<dbReference type="PANTHER" id="PTHR30469">
    <property type="entry name" value="MULTIDRUG RESISTANCE PROTEIN MDTA"/>
    <property type="match status" value="1"/>
</dbReference>
<evidence type="ECO:0000259" key="6">
    <source>
        <dbReference type="Pfam" id="PF25990"/>
    </source>
</evidence>
<evidence type="ECO:0000256" key="2">
    <source>
        <dbReference type="SAM" id="Coils"/>
    </source>
</evidence>
<feature type="domain" description="YknX-like beta-barrel" evidence="6">
    <location>
        <begin position="202"/>
        <end position="270"/>
    </location>
</feature>
<feature type="domain" description="YknX-like C-terminal permuted SH3-like" evidence="5">
    <location>
        <begin position="284"/>
        <end position="351"/>
    </location>
</feature>
<organism evidence="7 8">
    <name type="scientific">Flexibacter flexilis DSM 6793</name>
    <dbReference type="NCBI Taxonomy" id="927664"/>
    <lineage>
        <taxon>Bacteria</taxon>
        <taxon>Pseudomonadati</taxon>
        <taxon>Bacteroidota</taxon>
        <taxon>Cytophagia</taxon>
        <taxon>Cytophagales</taxon>
        <taxon>Flexibacteraceae</taxon>
        <taxon>Flexibacter</taxon>
    </lineage>
</organism>
<evidence type="ECO:0000259" key="5">
    <source>
        <dbReference type="Pfam" id="PF25989"/>
    </source>
</evidence>
<dbReference type="FunFam" id="2.40.30.170:FF:000010">
    <property type="entry name" value="Efflux RND transporter periplasmic adaptor subunit"/>
    <property type="match status" value="1"/>
</dbReference>
<feature type="transmembrane region" description="Helical" evidence="3">
    <location>
        <begin position="38"/>
        <end position="56"/>
    </location>
</feature>